<gene>
    <name evidence="3" type="primary">LOC136078316</name>
</gene>
<evidence type="ECO:0000313" key="3">
    <source>
        <dbReference type="RefSeq" id="XP_065649963.1"/>
    </source>
</evidence>
<reference evidence="3" key="1">
    <citation type="submission" date="2025-08" db="UniProtKB">
        <authorList>
            <consortium name="RefSeq"/>
        </authorList>
    </citation>
    <scope>IDENTIFICATION</scope>
</reference>
<dbReference type="InterPro" id="IPR011010">
    <property type="entry name" value="DNA_brk_join_enz"/>
</dbReference>
<organism evidence="2 3">
    <name type="scientific">Hydra vulgaris</name>
    <name type="common">Hydra</name>
    <name type="synonym">Hydra attenuata</name>
    <dbReference type="NCBI Taxonomy" id="6087"/>
    <lineage>
        <taxon>Eukaryota</taxon>
        <taxon>Metazoa</taxon>
        <taxon>Cnidaria</taxon>
        <taxon>Hydrozoa</taxon>
        <taxon>Hydroidolina</taxon>
        <taxon>Anthoathecata</taxon>
        <taxon>Aplanulata</taxon>
        <taxon>Hydridae</taxon>
        <taxon>Hydra</taxon>
    </lineage>
</organism>
<keyword evidence="2" id="KW-1185">Reference proteome</keyword>
<name>A0ABM4BLL8_HYDVU</name>
<dbReference type="GeneID" id="136078316"/>
<accession>A0ABM4BLL8</accession>
<dbReference type="Proteomes" id="UP001652625">
    <property type="component" value="Chromosome 03"/>
</dbReference>
<dbReference type="SUPFAM" id="SSF56349">
    <property type="entry name" value="DNA breaking-rejoining enzymes"/>
    <property type="match status" value="1"/>
</dbReference>
<evidence type="ECO:0000256" key="1">
    <source>
        <dbReference type="ARBA" id="ARBA00023172"/>
    </source>
</evidence>
<dbReference type="Gene3D" id="1.10.443.10">
    <property type="entry name" value="Intergrase catalytic core"/>
    <property type="match status" value="1"/>
</dbReference>
<protein>
    <submittedName>
        <fullName evidence="3">Uncharacterized protein LOC136078316 isoform X1</fullName>
    </submittedName>
</protein>
<keyword evidence="1" id="KW-0233">DNA recombination</keyword>
<dbReference type="InterPro" id="IPR013762">
    <property type="entry name" value="Integrase-like_cat_sf"/>
</dbReference>
<sequence length="923" mass="106057">MNQMHPNENTMKREETTKVLSCKKELKYDANISLPDTLLERASKDRIDEFLLNEGIEKINYTVSTEQNRNLPIDLEKRSHDSKIVEILGEDYRLEFNNFMNHFYQGNSNSMCMKETTKTCEAYLNNEQKIYSPGTLCEISSEDELYETGKIVVMTNKVEKLESKKKETPLENLFKHKTYRCPVDGCFKEVVNLSRHLQSKRLNHFWSKESAQKALTYFNHRKRSSDIQILFQCPYQNCMAAVKRMDNHLKRVHNFKSSDPFYKKLLNSASKININNMPPNVISSPKQLFKKNSLTESKSASTCSSNDISMPLLHHADSNINFGHIISDINSLPNENKSIVLEKKSLLTDIISSSEVSLNLSSTPYIANIPSTIASESDLSTSGSDDDSDELYIPEDNFILQLDANIEILLNNFKNFLVGPDNKRVSESACRTVRDVQRYFQLVSTAHFNNASNLFTIETIRDIYIPKLESKLLKPGSIKKYLFSLLDFSNFLLSEKESLKISQCSKADLYDIKLKLNTWIKTYNRENKKQHFHRQERDYQSIITPSQISSYFESNIAKEALKLFNYFILNKRPVTLTEYTIMRDHLILVILLGTAHRSGVCANITVDEFLMSEKNADGMFLIPVANHKTFSTYGHMYVVLQPEKFQWLDVFVNKVRSQLSTTYRNIFLSWSGHRMKSGAISERLGSLWKNAGIYHKSSGKRNVCATLLRKSVATGIREQNIGNKDEIAGSMGHSSLTAETNYTCRKNRNTAVKSSKSISAYFQHDFMDSKNSNSYTLDKKIEIEGSMTPTNRKKWSLQEENILKNTFHATPTMSEIMDVLPSIGINATPKKMYDKLRSMFEPAIKTNVTPKRQKMFTKEHILVLHSNGGELISGGPLTQERIVNVLQNSLLLEKYSWQQLRTRILYERKKRLIKLETNDGNCQ</sequence>
<evidence type="ECO:0000313" key="2">
    <source>
        <dbReference type="Proteomes" id="UP001652625"/>
    </source>
</evidence>
<proteinExistence type="predicted"/>
<dbReference type="RefSeq" id="XP_065649963.1">
    <property type="nucleotide sequence ID" value="XM_065793891.1"/>
</dbReference>